<proteinExistence type="predicted"/>
<evidence type="ECO:0000256" key="1">
    <source>
        <dbReference type="SAM" id="MobiDB-lite"/>
    </source>
</evidence>
<dbReference type="EMBL" id="JAEUBG010005793">
    <property type="protein sequence ID" value="KAH3672515.1"/>
    <property type="molecule type" value="Genomic_DNA"/>
</dbReference>
<keyword evidence="3" id="KW-1185">Reference proteome</keyword>
<sequence length="137" mass="14175">MAEQFRGRLGRANGGCDDSNTGSDRSFVALVVGTRSDSDNSGGWLNLCSGGSRGSRVSGSGSQRLAAETSISTKFQGPKAAWIAKSKDAAPFGFHTPVNEGVTVAETTGSEAEVELEYGPDSKAKEVWVANKASVST</sequence>
<feature type="region of interest" description="Disordered" evidence="1">
    <location>
        <begin position="1"/>
        <end position="24"/>
    </location>
</feature>
<name>A0A9P8TBL2_WICPI</name>
<dbReference type="AlphaFoldDB" id="A0A9P8TBL2"/>
<reference evidence="2" key="1">
    <citation type="journal article" date="2021" name="Open Biol.">
        <title>Shared evolutionary footprints suggest mitochondrial oxidative damage underlies multiple complex I losses in fungi.</title>
        <authorList>
            <person name="Schikora-Tamarit M.A."/>
            <person name="Marcet-Houben M."/>
            <person name="Nosek J."/>
            <person name="Gabaldon T."/>
        </authorList>
    </citation>
    <scope>NUCLEOTIDE SEQUENCE</scope>
    <source>
        <strain evidence="2">CBS2887</strain>
    </source>
</reference>
<dbReference type="Proteomes" id="UP000774326">
    <property type="component" value="Unassembled WGS sequence"/>
</dbReference>
<protein>
    <submittedName>
        <fullName evidence="2">Uncharacterized protein</fullName>
    </submittedName>
</protein>
<organism evidence="2 3">
    <name type="scientific">Wickerhamomyces pijperi</name>
    <name type="common">Yeast</name>
    <name type="synonym">Pichia pijperi</name>
    <dbReference type="NCBI Taxonomy" id="599730"/>
    <lineage>
        <taxon>Eukaryota</taxon>
        <taxon>Fungi</taxon>
        <taxon>Dikarya</taxon>
        <taxon>Ascomycota</taxon>
        <taxon>Saccharomycotina</taxon>
        <taxon>Saccharomycetes</taxon>
        <taxon>Phaffomycetales</taxon>
        <taxon>Wickerhamomycetaceae</taxon>
        <taxon>Wickerhamomyces</taxon>
    </lineage>
</organism>
<reference evidence="2" key="2">
    <citation type="submission" date="2021-01" db="EMBL/GenBank/DDBJ databases">
        <authorList>
            <person name="Schikora-Tamarit M.A."/>
        </authorList>
    </citation>
    <scope>NUCLEOTIDE SEQUENCE</scope>
    <source>
        <strain evidence="2">CBS2887</strain>
    </source>
</reference>
<accession>A0A9P8TBL2</accession>
<gene>
    <name evidence="2" type="ORF">WICPIJ_010043</name>
</gene>
<comment type="caution">
    <text evidence="2">The sequence shown here is derived from an EMBL/GenBank/DDBJ whole genome shotgun (WGS) entry which is preliminary data.</text>
</comment>
<evidence type="ECO:0000313" key="2">
    <source>
        <dbReference type="EMBL" id="KAH3672515.1"/>
    </source>
</evidence>
<evidence type="ECO:0000313" key="3">
    <source>
        <dbReference type="Proteomes" id="UP000774326"/>
    </source>
</evidence>